<evidence type="ECO:0000256" key="2">
    <source>
        <dbReference type="PROSITE-ProRule" id="PRU00110"/>
    </source>
</evidence>
<protein>
    <submittedName>
        <fullName evidence="4">Two-component hybrid sensor and regulator</fullName>
    </submittedName>
</protein>
<feature type="modified residue" description="Phosphohistidine" evidence="2">
    <location>
        <position position="58"/>
    </location>
</feature>
<dbReference type="RefSeq" id="WP_228548627.1">
    <property type="nucleotide sequence ID" value="NZ_ARXX01000028.1"/>
</dbReference>
<keyword evidence="5" id="KW-1185">Reference proteome</keyword>
<dbReference type="SUPFAM" id="SSF47226">
    <property type="entry name" value="Histidine-containing phosphotransfer domain, HPT domain"/>
    <property type="match status" value="1"/>
</dbReference>
<reference evidence="4 5" key="1">
    <citation type="submission" date="2012-09" db="EMBL/GenBank/DDBJ databases">
        <title>Genome Sequence of alkane-degrading Bacterium Alcanivorax sp. 521-1.</title>
        <authorList>
            <person name="Lai Q."/>
            <person name="Shao Z."/>
        </authorList>
    </citation>
    <scope>NUCLEOTIDE SEQUENCE [LARGE SCALE GENOMIC DNA]</scope>
    <source>
        <strain evidence="4 5">521-1</strain>
    </source>
</reference>
<dbReference type="PROSITE" id="PS50894">
    <property type="entry name" value="HPT"/>
    <property type="match status" value="1"/>
</dbReference>
<keyword evidence="1" id="KW-0902">Two-component regulatory system</keyword>
<keyword evidence="2" id="KW-0597">Phosphoprotein</keyword>
<sequence>MQQPPVLDETVLAELREVMGSDFETLVESYGRDGGQRLDALRQAVAQGDADQARQQAHSFKGSSSNLGARRVAAQCLELEQLARTGDLSALAERLAPLEDAFNESCRSLRALTAVAG</sequence>
<evidence type="ECO:0000259" key="3">
    <source>
        <dbReference type="PROSITE" id="PS50894"/>
    </source>
</evidence>
<name>A0ABS0ASX7_9GAMM</name>
<feature type="domain" description="HPt" evidence="3">
    <location>
        <begin position="19"/>
        <end position="112"/>
    </location>
</feature>
<dbReference type="InterPro" id="IPR008207">
    <property type="entry name" value="Sig_transdc_His_kin_Hpt_dom"/>
</dbReference>
<comment type="caution">
    <text evidence="4">The sequence shown here is derived from an EMBL/GenBank/DDBJ whole genome shotgun (WGS) entry which is preliminary data.</text>
</comment>
<evidence type="ECO:0000313" key="4">
    <source>
        <dbReference type="EMBL" id="MBF5056722.1"/>
    </source>
</evidence>
<evidence type="ECO:0000313" key="5">
    <source>
        <dbReference type="Proteomes" id="UP000662703"/>
    </source>
</evidence>
<dbReference type="EMBL" id="ARXX01000028">
    <property type="protein sequence ID" value="MBF5056722.1"/>
    <property type="molecule type" value="Genomic_DNA"/>
</dbReference>
<evidence type="ECO:0000256" key="1">
    <source>
        <dbReference type="ARBA" id="ARBA00023012"/>
    </source>
</evidence>
<dbReference type="InterPro" id="IPR036641">
    <property type="entry name" value="HPT_dom_sf"/>
</dbReference>
<organism evidence="4 5">
    <name type="scientific">Alloalcanivorax profundimaris</name>
    <dbReference type="NCBI Taxonomy" id="2735259"/>
    <lineage>
        <taxon>Bacteria</taxon>
        <taxon>Pseudomonadati</taxon>
        <taxon>Pseudomonadota</taxon>
        <taxon>Gammaproteobacteria</taxon>
        <taxon>Oceanospirillales</taxon>
        <taxon>Alcanivoracaceae</taxon>
        <taxon>Alloalcanivorax</taxon>
    </lineage>
</organism>
<gene>
    <name evidence="4" type="ORF">Y5W_02016</name>
</gene>
<proteinExistence type="predicted"/>
<dbReference type="Proteomes" id="UP000662703">
    <property type="component" value="Unassembled WGS sequence"/>
</dbReference>
<accession>A0ABS0ASX7</accession>
<dbReference type="SMART" id="SM00073">
    <property type="entry name" value="HPT"/>
    <property type="match status" value="1"/>
</dbReference>
<dbReference type="Pfam" id="PF01627">
    <property type="entry name" value="Hpt"/>
    <property type="match status" value="1"/>
</dbReference>
<dbReference type="Gene3D" id="1.20.120.160">
    <property type="entry name" value="HPT domain"/>
    <property type="match status" value="1"/>
</dbReference>